<comment type="caution">
    <text evidence="2">The sequence shown here is derived from an EMBL/GenBank/DDBJ whole genome shotgun (WGS) entry which is preliminary data.</text>
</comment>
<dbReference type="Gene3D" id="2.130.10.10">
    <property type="entry name" value="YVTN repeat-like/Quinoprotein amine dehydrogenase"/>
    <property type="match status" value="1"/>
</dbReference>
<reference evidence="2" key="1">
    <citation type="submission" date="2018-09" db="EMBL/GenBank/DDBJ databases">
        <authorList>
            <person name="Ashton P.M."/>
            <person name="Dallman T."/>
            <person name="Nair S."/>
            <person name="De Pinna E."/>
            <person name="Peters T."/>
            <person name="Grant K."/>
        </authorList>
    </citation>
    <scope>NUCLEOTIDE SEQUENCE [LARGE SCALE GENOMIC DNA]</scope>
    <source>
        <strain evidence="2">598938</strain>
    </source>
</reference>
<dbReference type="InterPro" id="IPR011044">
    <property type="entry name" value="Quino_amine_DH_bsu"/>
</dbReference>
<dbReference type="InterPro" id="IPR015943">
    <property type="entry name" value="WD40/YVTN_repeat-like_dom_sf"/>
</dbReference>
<evidence type="ECO:0008006" key="3">
    <source>
        <dbReference type="Google" id="ProtNLM"/>
    </source>
</evidence>
<feature type="signal peptide" evidence="1">
    <location>
        <begin position="1"/>
        <end position="27"/>
    </location>
</feature>
<dbReference type="Proteomes" id="UP000885348">
    <property type="component" value="Unassembled WGS sequence"/>
</dbReference>
<evidence type="ECO:0000313" key="2">
    <source>
        <dbReference type="EMBL" id="MML54804.1"/>
    </source>
</evidence>
<dbReference type="SUPFAM" id="SSF50969">
    <property type="entry name" value="YVTN repeat-like/Quinoprotein amine dehydrogenase"/>
    <property type="match status" value="1"/>
</dbReference>
<evidence type="ECO:0000256" key="1">
    <source>
        <dbReference type="SAM" id="SignalP"/>
    </source>
</evidence>
<dbReference type="AlphaFoldDB" id="A0A3R1AW46"/>
<feature type="chain" id="PRO_5018690250" description="Beta-propeller fold lactonase family protein" evidence="1">
    <location>
        <begin position="28"/>
        <end position="443"/>
    </location>
</feature>
<name>A0A3R1AW46_SALET</name>
<dbReference type="InterPro" id="IPR019405">
    <property type="entry name" value="Lactonase_7-beta_prop"/>
</dbReference>
<organism evidence="2">
    <name type="scientific">Salmonella enterica I</name>
    <dbReference type="NCBI Taxonomy" id="59201"/>
    <lineage>
        <taxon>Bacteria</taxon>
        <taxon>Pseudomonadati</taxon>
        <taxon>Pseudomonadota</taxon>
        <taxon>Gammaproteobacteria</taxon>
        <taxon>Enterobacterales</taxon>
        <taxon>Enterobacteriaceae</taxon>
        <taxon>Salmonella</taxon>
    </lineage>
</organism>
<accession>A0A3R1AW46</accession>
<dbReference type="Pfam" id="PF10282">
    <property type="entry name" value="Lactonase"/>
    <property type="match status" value="1"/>
</dbReference>
<gene>
    <name evidence="2" type="ORF">D7N80_16105</name>
</gene>
<protein>
    <recommendedName>
        <fullName evidence="3">Beta-propeller fold lactonase family protein</fullName>
    </recommendedName>
</protein>
<keyword evidence="1" id="KW-0732">Signal</keyword>
<proteinExistence type="predicted"/>
<sequence length="443" mass="48862">MKLINKASAICLSLSLSLSFFSISAYCAQELNRNIFNVGGNNLTLPGSAKYMNVIKSGSAYQLAVDLKSNLLYMSWGYRLGSNPVAGILAFELDNLKAKGFINGIHDVYGLDFDQKNNRLLAEHTVSRKTEEGELLTGNSFDIISLKDGTKLTNTIEIDQEKKERNTFNSHYIFVNDIGDIFISSESKPKHGGPDGMQKITKYDSSGTEVWQTKAFPGLVAALISNDKIIAGANDLYEISLSDGAISKSLYASKPENGDARYMALVKGDNLVYAASFSKLEDIKPNQIKYDNVYVIEKGKAAKGFSTVTNSKTVGVGSTSIIVNPERKELYTANFNDNTISVINIKNKADLSIYKNIFIQDTWGINAVAYVNSNDNTYIYAAIKGGHGKNVKYTDQGMDDVKLAKITLNNKYANTSSWCKISIMDIKSNTLDYKEHQCNIQQK</sequence>
<dbReference type="EMBL" id="RVVJ01000018">
    <property type="protein sequence ID" value="MML54804.1"/>
    <property type="molecule type" value="Genomic_DNA"/>
</dbReference>